<dbReference type="Gene3D" id="3.40.50.410">
    <property type="entry name" value="von Willebrand factor, type A domain"/>
    <property type="match status" value="1"/>
</dbReference>
<sequence>MATNNDDFKCKVCKNIYTSPVVHRLCGISFDRTCIGRICPAQECRQIINENDLIDNYTLLKIADEYRFTLEMPPTYYLFLLDTSTSMWYSDRWLPFAIGESRFTYAIEFLNDFFKLKLNKMTEKISLVTFDTSSLQRFDFEIIDETHLTFLQHLKCEGKDTALFDSIDFCLMKIEQLKTLLGNQMSSLYLFILTDGGNNFGKAESIHATQILWRSKKLHISGHIIQIGDKNRKKTRTICDLIKFKYNHFKGGNVAEFVKSFTNSITTEIRTRNAQVLSSMYSTTRMINQLPDVPNSPIKVPSKQKELG</sequence>
<comment type="caution">
    <text evidence="2">The sequence shown here is derived from an EMBL/GenBank/DDBJ whole genome shotgun (WGS) entry which is preliminary data.</text>
</comment>
<feature type="domain" description="VWFA" evidence="1">
    <location>
        <begin position="78"/>
        <end position="196"/>
    </location>
</feature>
<dbReference type="SUPFAM" id="SSF57850">
    <property type="entry name" value="RING/U-box"/>
    <property type="match status" value="1"/>
</dbReference>
<dbReference type="InterPro" id="IPR013083">
    <property type="entry name" value="Znf_RING/FYVE/PHD"/>
</dbReference>
<dbReference type="Pfam" id="PF13519">
    <property type="entry name" value="VWA_2"/>
    <property type="match status" value="1"/>
</dbReference>
<organism evidence="2 4">
    <name type="scientific">Rotaria sordida</name>
    <dbReference type="NCBI Taxonomy" id="392033"/>
    <lineage>
        <taxon>Eukaryota</taxon>
        <taxon>Metazoa</taxon>
        <taxon>Spiralia</taxon>
        <taxon>Gnathifera</taxon>
        <taxon>Rotifera</taxon>
        <taxon>Eurotatoria</taxon>
        <taxon>Bdelloidea</taxon>
        <taxon>Philodinida</taxon>
        <taxon>Philodinidae</taxon>
        <taxon>Rotaria</taxon>
    </lineage>
</organism>
<dbReference type="InterPro" id="IPR002035">
    <property type="entry name" value="VWF_A"/>
</dbReference>
<name>A0A814F437_9BILA</name>
<evidence type="ECO:0000313" key="3">
    <source>
        <dbReference type="EMBL" id="CAF3607749.1"/>
    </source>
</evidence>
<evidence type="ECO:0000313" key="2">
    <source>
        <dbReference type="EMBL" id="CAF0977692.1"/>
    </source>
</evidence>
<dbReference type="InterPro" id="IPR036465">
    <property type="entry name" value="vWFA_dom_sf"/>
</dbReference>
<proteinExistence type="predicted"/>
<dbReference type="EMBL" id="CAJNOT010000425">
    <property type="protein sequence ID" value="CAF0977692.1"/>
    <property type="molecule type" value="Genomic_DNA"/>
</dbReference>
<dbReference type="SUPFAM" id="SSF53300">
    <property type="entry name" value="vWA-like"/>
    <property type="match status" value="1"/>
</dbReference>
<dbReference type="EMBL" id="CAJOBD010000188">
    <property type="protein sequence ID" value="CAF3607749.1"/>
    <property type="molecule type" value="Genomic_DNA"/>
</dbReference>
<evidence type="ECO:0000259" key="1">
    <source>
        <dbReference type="Pfam" id="PF13519"/>
    </source>
</evidence>
<dbReference type="Proteomes" id="UP000663836">
    <property type="component" value="Unassembled WGS sequence"/>
</dbReference>
<gene>
    <name evidence="3" type="ORF">JBS370_LOCUS4126</name>
    <name evidence="2" type="ORF">ZHD862_LOCUS11337</name>
</gene>
<dbReference type="AlphaFoldDB" id="A0A814F437"/>
<dbReference type="Proteomes" id="UP000663864">
    <property type="component" value="Unassembled WGS sequence"/>
</dbReference>
<dbReference type="CDD" id="cd00198">
    <property type="entry name" value="vWFA"/>
    <property type="match status" value="1"/>
</dbReference>
<reference evidence="2" key="1">
    <citation type="submission" date="2021-02" db="EMBL/GenBank/DDBJ databases">
        <authorList>
            <person name="Nowell W R."/>
        </authorList>
    </citation>
    <scope>NUCLEOTIDE SEQUENCE</scope>
</reference>
<evidence type="ECO:0000313" key="4">
    <source>
        <dbReference type="Proteomes" id="UP000663864"/>
    </source>
</evidence>
<accession>A0A814F437</accession>
<dbReference type="Gene3D" id="3.30.40.10">
    <property type="entry name" value="Zinc/RING finger domain, C3HC4 (zinc finger)"/>
    <property type="match status" value="1"/>
</dbReference>
<protein>
    <recommendedName>
        <fullName evidence="1">VWFA domain-containing protein</fullName>
    </recommendedName>
</protein>